<dbReference type="SUPFAM" id="SSF52402">
    <property type="entry name" value="Adenine nucleotide alpha hydrolases-like"/>
    <property type="match status" value="1"/>
</dbReference>
<protein>
    <recommendedName>
        <fullName evidence="9">7-cyano-7-deazaguanine synthase</fullName>
        <ecNumber evidence="9">6.3.4.20</ecNumber>
    </recommendedName>
</protein>
<organism evidence="11 12">
    <name type="scientific">Natronomicrosphaera hydrolytica</name>
    <dbReference type="NCBI Taxonomy" id="3242702"/>
    <lineage>
        <taxon>Bacteria</taxon>
        <taxon>Pseudomonadati</taxon>
        <taxon>Planctomycetota</taxon>
        <taxon>Phycisphaerae</taxon>
        <taxon>Phycisphaerales</taxon>
        <taxon>Phycisphaeraceae</taxon>
        <taxon>Natronomicrosphaera</taxon>
    </lineage>
</organism>
<evidence type="ECO:0000256" key="5">
    <source>
        <dbReference type="ARBA" id="ARBA00022785"/>
    </source>
</evidence>
<comment type="similarity">
    <text evidence="8">Belongs to the QueC family.</text>
</comment>
<dbReference type="Gene3D" id="3.40.50.620">
    <property type="entry name" value="HUPs"/>
    <property type="match status" value="1"/>
</dbReference>
<dbReference type="InterPro" id="IPR018317">
    <property type="entry name" value="QueC"/>
</dbReference>
<evidence type="ECO:0000256" key="8">
    <source>
        <dbReference type="ARBA" id="ARBA00037993"/>
    </source>
</evidence>
<evidence type="ECO:0000256" key="4">
    <source>
        <dbReference type="ARBA" id="ARBA00022741"/>
    </source>
</evidence>
<evidence type="ECO:0000256" key="10">
    <source>
        <dbReference type="ARBA" id="ARBA00047890"/>
    </source>
</evidence>
<comment type="catalytic activity">
    <reaction evidence="10">
        <text>7-carboxy-7-carbaguanine + NH4(+) + 2 ATP = 7-cyano-7-carbaguanine + 2 AMP + 2 diphosphate + 2 H(+)</text>
        <dbReference type="Rhea" id="RHEA:27982"/>
        <dbReference type="ChEBI" id="CHEBI:15378"/>
        <dbReference type="ChEBI" id="CHEBI:28938"/>
        <dbReference type="ChEBI" id="CHEBI:30616"/>
        <dbReference type="ChEBI" id="CHEBI:33019"/>
        <dbReference type="ChEBI" id="CHEBI:45075"/>
        <dbReference type="ChEBI" id="CHEBI:61036"/>
        <dbReference type="ChEBI" id="CHEBI:456215"/>
        <dbReference type="EC" id="6.3.4.20"/>
    </reaction>
</comment>
<keyword evidence="5" id="KW-0671">Queuosine biosynthesis</keyword>
<reference evidence="11 12" key="1">
    <citation type="submission" date="2024-08" db="EMBL/GenBank/DDBJ databases">
        <title>Whole-genome sequencing of halo(alkali)philic microorganisms from hypersaline lakes.</title>
        <authorList>
            <person name="Sorokin D.Y."/>
            <person name="Merkel A.Y."/>
            <person name="Messina E."/>
            <person name="Yakimov M."/>
        </authorList>
    </citation>
    <scope>NUCLEOTIDE SEQUENCE [LARGE SCALE GENOMIC DNA]</scope>
    <source>
        <strain evidence="11 12">AB-hyl4</strain>
    </source>
</reference>
<evidence type="ECO:0000256" key="7">
    <source>
        <dbReference type="ARBA" id="ARBA00022840"/>
    </source>
</evidence>
<evidence type="ECO:0000256" key="2">
    <source>
        <dbReference type="ARBA" id="ARBA00022598"/>
    </source>
</evidence>
<sequence>MADNEGMANASVVILHSGGLRSLVATALMLREHEPAQMNLLHLVDGRENAATRIEHLHRQAEYYQLRRVREVDVPHVFGHGQGKQPDGQPTGPLATAQQLLVGLAHARLHQIGRVLWPMACEGEAAAMARATEVMQLVNQLADLDPPPMPRLESPLLELNSQQVIELGAQLQVPWKLAWSCLHPGESPCRMCPACRRRKAAFTKAGLADPLDGAVTQPTE</sequence>
<proteinExistence type="inferred from homology"/>
<evidence type="ECO:0000256" key="6">
    <source>
        <dbReference type="ARBA" id="ARBA00022833"/>
    </source>
</evidence>
<dbReference type="Pfam" id="PF06508">
    <property type="entry name" value="QueC"/>
    <property type="match status" value="1"/>
</dbReference>
<evidence type="ECO:0000256" key="1">
    <source>
        <dbReference type="ARBA" id="ARBA00005061"/>
    </source>
</evidence>
<evidence type="ECO:0000256" key="9">
    <source>
        <dbReference type="ARBA" id="ARBA00039149"/>
    </source>
</evidence>
<evidence type="ECO:0000256" key="3">
    <source>
        <dbReference type="ARBA" id="ARBA00022723"/>
    </source>
</evidence>
<dbReference type="EC" id="6.3.4.20" evidence="9"/>
<keyword evidence="4" id="KW-0547">Nucleotide-binding</keyword>
<keyword evidence="2 11" id="KW-0436">Ligase</keyword>
<dbReference type="PANTHER" id="PTHR42914:SF1">
    <property type="entry name" value="7-CYANO-7-DEAZAGUANINE SYNTHASE"/>
    <property type="match status" value="1"/>
</dbReference>
<dbReference type="GO" id="GO:0016874">
    <property type="term" value="F:ligase activity"/>
    <property type="evidence" value="ECO:0007669"/>
    <property type="project" value="UniProtKB-KW"/>
</dbReference>
<keyword evidence="7" id="KW-0067">ATP-binding</keyword>
<dbReference type="Proteomes" id="UP001575105">
    <property type="component" value="Unassembled WGS sequence"/>
</dbReference>
<evidence type="ECO:0000313" key="11">
    <source>
        <dbReference type="EMBL" id="MFA9479242.1"/>
    </source>
</evidence>
<comment type="pathway">
    <text evidence="1">Purine metabolism; 7-cyano-7-deazaguanine biosynthesis.</text>
</comment>
<dbReference type="InterPro" id="IPR014729">
    <property type="entry name" value="Rossmann-like_a/b/a_fold"/>
</dbReference>
<keyword evidence="6" id="KW-0862">Zinc</keyword>
<name>A0ABV4U7I4_9BACT</name>
<dbReference type="EMBL" id="JBGUBD010000007">
    <property type="protein sequence ID" value="MFA9479242.1"/>
    <property type="molecule type" value="Genomic_DNA"/>
</dbReference>
<keyword evidence="3" id="KW-0479">Metal-binding</keyword>
<evidence type="ECO:0000313" key="12">
    <source>
        <dbReference type="Proteomes" id="UP001575105"/>
    </source>
</evidence>
<dbReference type="RefSeq" id="WP_425346166.1">
    <property type="nucleotide sequence ID" value="NZ_JBGUBD010000007.1"/>
</dbReference>
<keyword evidence="12" id="KW-1185">Reference proteome</keyword>
<gene>
    <name evidence="11" type="ORF">ACERK3_13205</name>
</gene>
<dbReference type="PANTHER" id="PTHR42914">
    <property type="entry name" value="7-CYANO-7-DEAZAGUANINE SYNTHASE"/>
    <property type="match status" value="1"/>
</dbReference>
<accession>A0ABV4U7I4</accession>
<comment type="caution">
    <text evidence="11">The sequence shown here is derived from an EMBL/GenBank/DDBJ whole genome shotgun (WGS) entry which is preliminary data.</text>
</comment>